<dbReference type="Proteomes" id="UP000316476">
    <property type="component" value="Unassembled WGS sequence"/>
</dbReference>
<feature type="transmembrane region" description="Helical" evidence="1">
    <location>
        <begin position="116"/>
        <end position="134"/>
    </location>
</feature>
<accession>A0A5C6FDM7</accession>
<name>A0A5C6FDM7_9PLAN</name>
<evidence type="ECO:0000313" key="3">
    <source>
        <dbReference type="Proteomes" id="UP000316476"/>
    </source>
</evidence>
<reference evidence="2 3" key="1">
    <citation type="submission" date="2019-02" db="EMBL/GenBank/DDBJ databases">
        <title>Deep-cultivation of Planctomycetes and their phenomic and genomic characterization uncovers novel biology.</title>
        <authorList>
            <person name="Wiegand S."/>
            <person name="Jogler M."/>
            <person name="Boedeker C."/>
            <person name="Pinto D."/>
            <person name="Vollmers J."/>
            <person name="Rivas-Marin E."/>
            <person name="Kohn T."/>
            <person name="Peeters S.H."/>
            <person name="Heuer A."/>
            <person name="Rast P."/>
            <person name="Oberbeckmann S."/>
            <person name="Bunk B."/>
            <person name="Jeske O."/>
            <person name="Meyerdierks A."/>
            <person name="Storesund J.E."/>
            <person name="Kallscheuer N."/>
            <person name="Luecker S."/>
            <person name="Lage O.M."/>
            <person name="Pohl T."/>
            <person name="Merkel B.J."/>
            <person name="Hornburger P."/>
            <person name="Mueller R.-W."/>
            <person name="Bruemmer F."/>
            <person name="Labrenz M."/>
            <person name="Spormann A.M."/>
            <person name="Op Den Camp H."/>
            <person name="Overmann J."/>
            <person name="Amann R."/>
            <person name="Jetten M.S.M."/>
            <person name="Mascher T."/>
            <person name="Medema M.H."/>
            <person name="Devos D.P."/>
            <person name="Kaster A.-K."/>
            <person name="Ovreas L."/>
            <person name="Rohde M."/>
            <person name="Galperin M.Y."/>
            <person name="Jogler C."/>
        </authorList>
    </citation>
    <scope>NUCLEOTIDE SEQUENCE [LARGE SCALE GENOMIC DNA]</scope>
    <source>
        <strain evidence="2 3">V7</strain>
    </source>
</reference>
<keyword evidence="1" id="KW-0812">Transmembrane</keyword>
<dbReference type="EMBL" id="SJPZ01000005">
    <property type="protein sequence ID" value="TWU59593.1"/>
    <property type="molecule type" value="Genomic_DNA"/>
</dbReference>
<keyword evidence="1" id="KW-0472">Membrane</keyword>
<sequence length="195" mass="21383">MQSQSSEKIAQLLRSGCLAATSEFGHFWIMANKTSEEWRLGALALGLLAILFALATVATLMGLVFGLVSAGVTNNIGPLLAALLRWYAFRKALAFLIGSAIAVGGFALASPYDPKWSIVPTLLGFIVIQSPGLWERLKHQAWFARLFRSGREPRMEFAQMYHLKKFAKPFRTTFRSGAGYCSDGLFIGTSTRESA</sequence>
<protein>
    <submittedName>
        <fullName evidence="2">Uncharacterized protein</fullName>
    </submittedName>
</protein>
<gene>
    <name evidence="2" type="ORF">V7x_55030</name>
</gene>
<evidence type="ECO:0000313" key="2">
    <source>
        <dbReference type="EMBL" id="TWU59593.1"/>
    </source>
</evidence>
<organism evidence="2 3">
    <name type="scientific">Crateriforma conspicua</name>
    <dbReference type="NCBI Taxonomy" id="2527996"/>
    <lineage>
        <taxon>Bacteria</taxon>
        <taxon>Pseudomonadati</taxon>
        <taxon>Planctomycetota</taxon>
        <taxon>Planctomycetia</taxon>
        <taxon>Planctomycetales</taxon>
        <taxon>Planctomycetaceae</taxon>
        <taxon>Crateriforma</taxon>
    </lineage>
</organism>
<feature type="transmembrane region" description="Helical" evidence="1">
    <location>
        <begin position="92"/>
        <end position="110"/>
    </location>
</feature>
<evidence type="ECO:0000256" key="1">
    <source>
        <dbReference type="SAM" id="Phobius"/>
    </source>
</evidence>
<feature type="transmembrane region" description="Helical" evidence="1">
    <location>
        <begin position="43"/>
        <end position="72"/>
    </location>
</feature>
<keyword evidence="1" id="KW-1133">Transmembrane helix</keyword>
<proteinExistence type="predicted"/>
<comment type="caution">
    <text evidence="2">The sequence shown here is derived from an EMBL/GenBank/DDBJ whole genome shotgun (WGS) entry which is preliminary data.</text>
</comment>
<dbReference type="AlphaFoldDB" id="A0A5C6FDM7"/>
<dbReference type="RefSeq" id="WP_146416518.1">
    <property type="nucleotide sequence ID" value="NZ_SJPZ01000005.1"/>
</dbReference>